<dbReference type="InterPro" id="IPR016562">
    <property type="entry name" value="Proteasome_assmbl_chp_2_euk"/>
</dbReference>
<dbReference type="PANTHER" id="PTHR12970:SF1">
    <property type="entry name" value="PROTEASOME ASSEMBLY CHAPERONE 2"/>
    <property type="match status" value="1"/>
</dbReference>
<evidence type="ECO:0000313" key="5">
    <source>
        <dbReference type="EMBL" id="KAF5326326.1"/>
    </source>
</evidence>
<keyword evidence="6" id="KW-1185">Reference proteome</keyword>
<dbReference type="InterPro" id="IPR019151">
    <property type="entry name" value="Proteasome_assmbl_chaperone_2"/>
</dbReference>
<evidence type="ECO:0000256" key="3">
    <source>
        <dbReference type="ARBA" id="ARBA00025745"/>
    </source>
</evidence>
<sequence length="255" mass="27208">MPFLYPTTPSASLAGKTLIVPIVSTANVAQLAADLLIASLGLQQVAILDPSYCIPVVGGREDGLEGITTPLELFGKPESRVVIIQQRSPVLVSRKQEFVDALLNFAQTSQFSAVLFLSGMDLSNRSDAQMITPTYQIRLPKSKADLKGTHLQSLEDLPIPVYRSQGGPEGDDSIPFIPGGGLTRRILSSISQEWAIPTASLLQFVLEGDNAADAGMLAAVIVRVLELTVPGDQLRAPSSWKAGLFGSPHDQSLYG</sequence>
<comment type="caution">
    <text evidence="5">The sequence shown here is derived from an EMBL/GenBank/DDBJ whole genome shotgun (WGS) entry which is preliminary data.</text>
</comment>
<protein>
    <recommendedName>
        <fullName evidence="1 4">Proteasome assembly chaperone 2</fullName>
    </recommendedName>
</protein>
<dbReference type="EMBL" id="JAACJK010000163">
    <property type="protein sequence ID" value="KAF5326326.1"/>
    <property type="molecule type" value="Genomic_DNA"/>
</dbReference>
<evidence type="ECO:0000256" key="4">
    <source>
        <dbReference type="PIRNR" id="PIRNR010044"/>
    </source>
</evidence>
<dbReference type="AlphaFoldDB" id="A0A8H5BNV1"/>
<dbReference type="GO" id="GO:0043248">
    <property type="term" value="P:proteasome assembly"/>
    <property type="evidence" value="ECO:0007669"/>
    <property type="project" value="TreeGrafter"/>
</dbReference>
<dbReference type="SUPFAM" id="SSF159659">
    <property type="entry name" value="Cgl1923-like"/>
    <property type="match status" value="1"/>
</dbReference>
<dbReference type="PIRSF" id="PIRSF010044">
    <property type="entry name" value="UCP010044"/>
    <property type="match status" value="1"/>
</dbReference>
<keyword evidence="2 4" id="KW-0143">Chaperone</keyword>
<accession>A0A8H5BNV1</accession>
<dbReference type="GO" id="GO:0005634">
    <property type="term" value="C:nucleus"/>
    <property type="evidence" value="ECO:0007669"/>
    <property type="project" value="TreeGrafter"/>
</dbReference>
<gene>
    <name evidence="5" type="ORF">D9611_000028</name>
</gene>
<proteinExistence type="inferred from homology"/>
<evidence type="ECO:0000256" key="2">
    <source>
        <dbReference type="ARBA" id="ARBA00023186"/>
    </source>
</evidence>
<comment type="function">
    <text evidence="4">Involved in 20S proteasome assembly.</text>
</comment>
<evidence type="ECO:0000256" key="1">
    <source>
        <dbReference type="ARBA" id="ARBA00019186"/>
    </source>
</evidence>
<name>A0A8H5BNV1_9AGAR</name>
<evidence type="ECO:0000313" key="6">
    <source>
        <dbReference type="Proteomes" id="UP000541558"/>
    </source>
</evidence>
<dbReference type="PANTHER" id="PTHR12970">
    <property type="entry name" value="PROTEASOME ASSEMBLY CHAPERONE 2"/>
    <property type="match status" value="1"/>
</dbReference>
<dbReference type="GO" id="GO:0005829">
    <property type="term" value="C:cytosol"/>
    <property type="evidence" value="ECO:0007669"/>
    <property type="project" value="TreeGrafter"/>
</dbReference>
<comment type="similarity">
    <text evidence="3 4">Belongs to the PSMG2 family.</text>
</comment>
<dbReference type="InterPro" id="IPR038389">
    <property type="entry name" value="PSMG2_sf"/>
</dbReference>
<dbReference type="OrthoDB" id="10260712at2759"/>
<reference evidence="5 6" key="1">
    <citation type="journal article" date="2020" name="ISME J.">
        <title>Uncovering the hidden diversity of litter-decomposition mechanisms in mushroom-forming fungi.</title>
        <authorList>
            <person name="Floudas D."/>
            <person name="Bentzer J."/>
            <person name="Ahren D."/>
            <person name="Johansson T."/>
            <person name="Persson P."/>
            <person name="Tunlid A."/>
        </authorList>
    </citation>
    <scope>NUCLEOTIDE SEQUENCE [LARGE SCALE GENOMIC DNA]</scope>
    <source>
        <strain evidence="5 6">CBS 175.51</strain>
    </source>
</reference>
<dbReference type="Pfam" id="PF09754">
    <property type="entry name" value="PAC2"/>
    <property type="match status" value="1"/>
</dbReference>
<dbReference type="Proteomes" id="UP000541558">
    <property type="component" value="Unassembled WGS sequence"/>
</dbReference>
<organism evidence="5 6">
    <name type="scientific">Ephemerocybe angulata</name>
    <dbReference type="NCBI Taxonomy" id="980116"/>
    <lineage>
        <taxon>Eukaryota</taxon>
        <taxon>Fungi</taxon>
        <taxon>Dikarya</taxon>
        <taxon>Basidiomycota</taxon>
        <taxon>Agaricomycotina</taxon>
        <taxon>Agaricomycetes</taxon>
        <taxon>Agaricomycetidae</taxon>
        <taxon>Agaricales</taxon>
        <taxon>Agaricineae</taxon>
        <taxon>Psathyrellaceae</taxon>
        <taxon>Ephemerocybe</taxon>
    </lineage>
</organism>
<comment type="subunit">
    <text evidence="4">Component of the 20S proteasome chaperone.</text>
</comment>
<dbReference type="Gene3D" id="3.40.50.10900">
    <property type="entry name" value="PAC-like subunit"/>
    <property type="match status" value="2"/>
</dbReference>